<gene>
    <name evidence="3" type="ORF">CCACVL1_28300</name>
</gene>
<dbReference type="Gene3D" id="1.10.238.10">
    <property type="entry name" value="EF-hand"/>
    <property type="match status" value="1"/>
</dbReference>
<comment type="caution">
    <text evidence="3">The sequence shown here is derived from an EMBL/GenBank/DDBJ whole genome shotgun (WGS) entry which is preliminary data.</text>
</comment>
<dbReference type="Proteomes" id="UP000188268">
    <property type="component" value="Unassembled WGS sequence"/>
</dbReference>
<dbReference type="PROSITE" id="PS50222">
    <property type="entry name" value="EF_HAND_2"/>
    <property type="match status" value="1"/>
</dbReference>
<sequence length="145" mass="17005">MKQLQLLRKLAEAYLEAASAKVKEAAETFFKEMDIDGNGVVELSEFMEFMREEPSIATEYKSRSFFESLCKINQKKLDFLDVMTLFYIIQSGRPFCATCAEFITDTYFCCKQCFRTKDRYCVCFKCFQDKHYKFHCHGEEAGEDT</sequence>
<dbReference type="PROSITE" id="PS00018">
    <property type="entry name" value="EF_HAND_1"/>
    <property type="match status" value="1"/>
</dbReference>
<accession>A0A1R3G730</accession>
<feature type="domain" description="EF-hand" evidence="2">
    <location>
        <begin position="21"/>
        <end position="56"/>
    </location>
</feature>
<dbReference type="Gramene" id="OMO53830">
    <property type="protein sequence ID" value="OMO53830"/>
    <property type="gene ID" value="CCACVL1_28300"/>
</dbReference>
<evidence type="ECO:0000313" key="4">
    <source>
        <dbReference type="Proteomes" id="UP000188268"/>
    </source>
</evidence>
<evidence type="ECO:0000313" key="3">
    <source>
        <dbReference type="EMBL" id="OMO53830.1"/>
    </source>
</evidence>
<reference evidence="3 4" key="1">
    <citation type="submission" date="2013-09" db="EMBL/GenBank/DDBJ databases">
        <title>Corchorus capsularis genome sequencing.</title>
        <authorList>
            <person name="Alam M."/>
            <person name="Haque M.S."/>
            <person name="Islam M.S."/>
            <person name="Emdad E.M."/>
            <person name="Islam M.M."/>
            <person name="Ahmed B."/>
            <person name="Halim A."/>
            <person name="Hossen Q.M.M."/>
            <person name="Hossain M.Z."/>
            <person name="Ahmed R."/>
            <person name="Khan M.M."/>
            <person name="Islam R."/>
            <person name="Rashid M.M."/>
            <person name="Khan S.A."/>
            <person name="Rahman M.S."/>
            <person name="Alam M."/>
        </authorList>
    </citation>
    <scope>NUCLEOTIDE SEQUENCE [LARGE SCALE GENOMIC DNA]</scope>
    <source>
        <strain evidence="4">cv. CVL-1</strain>
        <tissue evidence="3">Whole seedling</tissue>
    </source>
</reference>
<dbReference type="AlphaFoldDB" id="A0A1R3G730"/>
<keyword evidence="1" id="KW-0106">Calcium</keyword>
<dbReference type="InterPro" id="IPR011992">
    <property type="entry name" value="EF-hand-dom_pair"/>
</dbReference>
<protein>
    <recommendedName>
        <fullName evidence="2">EF-hand domain-containing protein</fullName>
    </recommendedName>
</protein>
<dbReference type="EMBL" id="AWWV01015129">
    <property type="protein sequence ID" value="OMO53830.1"/>
    <property type="molecule type" value="Genomic_DNA"/>
</dbReference>
<dbReference type="OrthoDB" id="8785703at2759"/>
<dbReference type="InterPro" id="IPR002048">
    <property type="entry name" value="EF_hand_dom"/>
</dbReference>
<dbReference type="InterPro" id="IPR018247">
    <property type="entry name" value="EF_Hand_1_Ca_BS"/>
</dbReference>
<dbReference type="SUPFAM" id="SSF47473">
    <property type="entry name" value="EF-hand"/>
    <property type="match status" value="1"/>
</dbReference>
<dbReference type="OMA" id="FLAYMEM"/>
<dbReference type="Pfam" id="PF00036">
    <property type="entry name" value="EF-hand_1"/>
    <property type="match status" value="1"/>
</dbReference>
<dbReference type="GO" id="GO:0005509">
    <property type="term" value="F:calcium ion binding"/>
    <property type="evidence" value="ECO:0007669"/>
    <property type="project" value="InterPro"/>
</dbReference>
<organism evidence="3 4">
    <name type="scientific">Corchorus capsularis</name>
    <name type="common">Jute</name>
    <dbReference type="NCBI Taxonomy" id="210143"/>
    <lineage>
        <taxon>Eukaryota</taxon>
        <taxon>Viridiplantae</taxon>
        <taxon>Streptophyta</taxon>
        <taxon>Embryophyta</taxon>
        <taxon>Tracheophyta</taxon>
        <taxon>Spermatophyta</taxon>
        <taxon>Magnoliopsida</taxon>
        <taxon>eudicotyledons</taxon>
        <taxon>Gunneridae</taxon>
        <taxon>Pentapetalae</taxon>
        <taxon>rosids</taxon>
        <taxon>malvids</taxon>
        <taxon>Malvales</taxon>
        <taxon>Malvaceae</taxon>
        <taxon>Grewioideae</taxon>
        <taxon>Apeibeae</taxon>
        <taxon>Corchorus</taxon>
    </lineage>
</organism>
<evidence type="ECO:0000256" key="1">
    <source>
        <dbReference type="ARBA" id="ARBA00022837"/>
    </source>
</evidence>
<evidence type="ECO:0000259" key="2">
    <source>
        <dbReference type="PROSITE" id="PS50222"/>
    </source>
</evidence>
<name>A0A1R3G730_COCAP</name>
<keyword evidence="4" id="KW-1185">Reference proteome</keyword>
<dbReference type="STRING" id="210143.A0A1R3G730"/>
<proteinExistence type="predicted"/>